<gene>
    <name evidence="1" type="ORF">FLB_11230</name>
</gene>
<organism evidence="1 2">
    <name type="scientific">Flavobacterium succinicans</name>
    <dbReference type="NCBI Taxonomy" id="29536"/>
    <lineage>
        <taxon>Bacteria</taxon>
        <taxon>Pseudomonadati</taxon>
        <taxon>Bacteroidota</taxon>
        <taxon>Flavobacteriia</taxon>
        <taxon>Flavobacteriales</taxon>
        <taxon>Flavobacteriaceae</taxon>
        <taxon>Flavobacterium</taxon>
    </lineage>
</organism>
<evidence type="ECO:0000313" key="2">
    <source>
        <dbReference type="Proteomes" id="UP000093807"/>
    </source>
</evidence>
<reference evidence="1 2" key="1">
    <citation type="submission" date="2016-06" db="EMBL/GenBank/DDBJ databases">
        <title>Draft genome sequence of Flavobacterium succinicans strain DD5b.</title>
        <authorList>
            <person name="Poehlein A."/>
            <person name="Daniel R."/>
            <person name="Simeonova D.D."/>
        </authorList>
    </citation>
    <scope>NUCLEOTIDE SEQUENCE [LARGE SCALE GENOMIC DNA]</scope>
    <source>
        <strain evidence="1 2">DD5b</strain>
    </source>
</reference>
<protein>
    <submittedName>
        <fullName evidence="1">Uncharacterized protein</fullName>
    </submittedName>
</protein>
<proteinExistence type="predicted"/>
<sequence length="134" mass="15844">MNEIFIIKKIQIGERTFPVENQNSKLSFNFYCGNGGVKHKTILSLKDSDLLDSLIENAKIDYKDLVKNDVDKLQNLEDRKRPFPYRFQIYNSQECNNNYLLIFDIYEFRGYYGFTIYGVLQIESTPSINNYEQN</sequence>
<dbReference type="Proteomes" id="UP000093807">
    <property type="component" value="Unassembled WGS sequence"/>
</dbReference>
<dbReference type="AlphaFoldDB" id="A0A199XSS9"/>
<dbReference type="RefSeq" id="WP_064714969.1">
    <property type="nucleotide sequence ID" value="NZ_JMTM01000034.1"/>
</dbReference>
<dbReference type="PATRIC" id="fig|29536.5.peg.1181"/>
<comment type="caution">
    <text evidence="1">The sequence shown here is derived from an EMBL/GenBank/DDBJ whole genome shotgun (WGS) entry which is preliminary data.</text>
</comment>
<keyword evidence="2" id="KW-1185">Reference proteome</keyword>
<dbReference type="OrthoDB" id="1360622at2"/>
<dbReference type="EMBL" id="JMTM01000034">
    <property type="protein sequence ID" value="OAZ04477.1"/>
    <property type="molecule type" value="Genomic_DNA"/>
</dbReference>
<evidence type="ECO:0000313" key="1">
    <source>
        <dbReference type="EMBL" id="OAZ04477.1"/>
    </source>
</evidence>
<accession>A0A199XSS9</accession>
<name>A0A199XSS9_9FLAO</name>